<evidence type="ECO:0000256" key="3">
    <source>
        <dbReference type="ARBA" id="ARBA00023125"/>
    </source>
</evidence>
<dbReference type="GO" id="GO:0007059">
    <property type="term" value="P:chromosome segregation"/>
    <property type="evidence" value="ECO:0007669"/>
    <property type="project" value="UniProtKB-KW"/>
</dbReference>
<dbReference type="InterPro" id="IPR050336">
    <property type="entry name" value="Chromosome_partition/occlusion"/>
</dbReference>
<dbReference type="GO" id="GO:0003677">
    <property type="term" value="F:DNA binding"/>
    <property type="evidence" value="ECO:0007669"/>
    <property type="project" value="UniProtKB-KW"/>
</dbReference>
<dbReference type="PANTHER" id="PTHR33375">
    <property type="entry name" value="CHROMOSOME-PARTITIONING PROTEIN PARB-RELATED"/>
    <property type="match status" value="1"/>
</dbReference>
<dbReference type="Pfam" id="PF02195">
    <property type="entry name" value="ParB_N"/>
    <property type="match status" value="1"/>
</dbReference>
<proteinExistence type="inferred from homology"/>
<dbReference type="SMART" id="SM00470">
    <property type="entry name" value="ParB"/>
    <property type="match status" value="1"/>
</dbReference>
<accession>A0A916ZR28</accession>
<reference evidence="6" key="1">
    <citation type="journal article" date="2014" name="Int. J. Syst. Evol. Microbiol.">
        <title>Complete genome sequence of Corynebacterium casei LMG S-19264T (=DSM 44701T), isolated from a smear-ripened cheese.</title>
        <authorList>
            <consortium name="US DOE Joint Genome Institute (JGI-PGF)"/>
            <person name="Walter F."/>
            <person name="Albersmeier A."/>
            <person name="Kalinowski J."/>
            <person name="Ruckert C."/>
        </authorList>
    </citation>
    <scope>NUCLEOTIDE SEQUENCE</scope>
    <source>
        <strain evidence="6">CGMCC 1.15519</strain>
    </source>
</reference>
<dbReference type="InterPro" id="IPR057240">
    <property type="entry name" value="ParB_dimer_C"/>
</dbReference>
<evidence type="ECO:0000256" key="4">
    <source>
        <dbReference type="ARBA" id="ARBA00025472"/>
    </source>
</evidence>
<keyword evidence="7" id="KW-1185">Reference proteome</keyword>
<dbReference type="RefSeq" id="WP_188762228.1">
    <property type="nucleotide sequence ID" value="NZ_BMJM01000004.1"/>
</dbReference>
<keyword evidence="2" id="KW-0159">Chromosome partition</keyword>
<dbReference type="AlphaFoldDB" id="A0A916ZR28"/>
<dbReference type="Pfam" id="PF23552">
    <property type="entry name" value="ParB_C"/>
    <property type="match status" value="1"/>
</dbReference>
<dbReference type="EMBL" id="BMJM01000004">
    <property type="protein sequence ID" value="GGE08786.1"/>
    <property type="molecule type" value="Genomic_DNA"/>
</dbReference>
<evidence type="ECO:0000313" key="7">
    <source>
        <dbReference type="Proteomes" id="UP000635071"/>
    </source>
</evidence>
<dbReference type="FunFam" id="1.10.10.2830:FF:000001">
    <property type="entry name" value="Chromosome partitioning protein ParB"/>
    <property type="match status" value="1"/>
</dbReference>
<protein>
    <submittedName>
        <fullName evidence="6">Chromosome segregation DNA-binding protein</fullName>
    </submittedName>
</protein>
<gene>
    <name evidence="6" type="primary">spo0J</name>
    <name evidence="6" type="ORF">GCM10011529_14010</name>
</gene>
<dbReference type="SUPFAM" id="SSF109709">
    <property type="entry name" value="KorB DNA-binding domain-like"/>
    <property type="match status" value="1"/>
</dbReference>
<evidence type="ECO:0000259" key="5">
    <source>
        <dbReference type="SMART" id="SM00470"/>
    </source>
</evidence>
<dbReference type="InterPro" id="IPR003115">
    <property type="entry name" value="ParB_N"/>
</dbReference>
<dbReference type="InterPro" id="IPR041468">
    <property type="entry name" value="HTH_ParB/Spo0J"/>
</dbReference>
<dbReference type="InterPro" id="IPR004437">
    <property type="entry name" value="ParB/RepB/Spo0J"/>
</dbReference>
<dbReference type="CDD" id="cd16393">
    <property type="entry name" value="SPO0J_N"/>
    <property type="match status" value="1"/>
</dbReference>
<dbReference type="Gene3D" id="1.10.10.2830">
    <property type="match status" value="1"/>
</dbReference>
<dbReference type="Proteomes" id="UP000635071">
    <property type="component" value="Unassembled WGS sequence"/>
</dbReference>
<dbReference type="PANTHER" id="PTHR33375:SF1">
    <property type="entry name" value="CHROMOSOME-PARTITIONING PROTEIN PARB-RELATED"/>
    <property type="match status" value="1"/>
</dbReference>
<organism evidence="6 7">
    <name type="scientific">Sandarakinorhabdus glacialis</name>
    <dbReference type="NCBI Taxonomy" id="1614636"/>
    <lineage>
        <taxon>Bacteria</taxon>
        <taxon>Pseudomonadati</taxon>
        <taxon>Pseudomonadota</taxon>
        <taxon>Alphaproteobacteria</taxon>
        <taxon>Sphingomonadales</taxon>
        <taxon>Sphingosinicellaceae</taxon>
        <taxon>Sandarakinorhabdus</taxon>
    </lineage>
</organism>
<reference evidence="6" key="2">
    <citation type="submission" date="2020-09" db="EMBL/GenBank/DDBJ databases">
        <authorList>
            <person name="Sun Q."/>
            <person name="Zhou Y."/>
        </authorList>
    </citation>
    <scope>NUCLEOTIDE SEQUENCE</scope>
    <source>
        <strain evidence="6">CGMCC 1.15519</strain>
    </source>
</reference>
<evidence type="ECO:0000313" key="6">
    <source>
        <dbReference type="EMBL" id="GGE08786.1"/>
    </source>
</evidence>
<sequence length="300" mass="31678">MAEKRRVSGLGRGLSALLEEAATPVDANAPGVARLAVADIGANPKQPRRHFVAEAMDELIASVRAHGVLQPILVRPVADGRYEIVAGERRWRAAQAAGLHEMPAVVRPLDDRAAFEIALIENIQRSDLNAIEEARGYRRLIDDFSHTQAVLAGIVGKSRSHVTNLLRLLELPESVQQMVEEGKLAMGHARALAAAADPEALALRAVAEGLSVRAVEQLAAGKVRPQHGLVVEGAGGGAGNDANIDALEVQLSEGLGMPVALAVAAGGASGSLTIRFASLDQLDWLCAKLGQGWGTQFRHK</sequence>
<name>A0A916ZR28_9SPHN</name>
<evidence type="ECO:0000256" key="1">
    <source>
        <dbReference type="ARBA" id="ARBA00006295"/>
    </source>
</evidence>
<comment type="caution">
    <text evidence="6">The sequence shown here is derived from an EMBL/GenBank/DDBJ whole genome shotgun (WGS) entry which is preliminary data.</text>
</comment>
<feature type="domain" description="ParB-like N-terminal" evidence="5">
    <location>
        <begin position="33"/>
        <end position="123"/>
    </location>
</feature>
<dbReference type="InterPro" id="IPR036086">
    <property type="entry name" value="ParB/Sulfiredoxin_sf"/>
</dbReference>
<comment type="function">
    <text evidence="4">Involved in chromosome partition. Localize to both poles of the predivisional cell following completion of DNA replication. Binds to the DNA origin of replication.</text>
</comment>
<keyword evidence="3 6" id="KW-0238">DNA-binding</keyword>
<dbReference type="Pfam" id="PF17762">
    <property type="entry name" value="HTH_ParB"/>
    <property type="match status" value="1"/>
</dbReference>
<dbReference type="NCBIfam" id="TIGR00180">
    <property type="entry name" value="parB_part"/>
    <property type="match status" value="1"/>
</dbReference>
<dbReference type="GO" id="GO:0005694">
    <property type="term" value="C:chromosome"/>
    <property type="evidence" value="ECO:0007669"/>
    <property type="project" value="TreeGrafter"/>
</dbReference>
<evidence type="ECO:0000256" key="2">
    <source>
        <dbReference type="ARBA" id="ARBA00022829"/>
    </source>
</evidence>
<dbReference type="SUPFAM" id="SSF110849">
    <property type="entry name" value="ParB/Sulfiredoxin"/>
    <property type="match status" value="1"/>
</dbReference>
<comment type="similarity">
    <text evidence="1">Belongs to the ParB family.</text>
</comment>
<dbReference type="Gene3D" id="3.90.1530.30">
    <property type="match status" value="1"/>
</dbReference>
<dbReference type="FunFam" id="3.90.1530.30:FF:000001">
    <property type="entry name" value="Chromosome partitioning protein ParB"/>
    <property type="match status" value="1"/>
</dbReference>